<dbReference type="Gene3D" id="3.30.70.330">
    <property type="match status" value="2"/>
</dbReference>
<keyword evidence="1" id="KW-0694">RNA-binding</keyword>
<dbReference type="PANTHER" id="PTHR32343">
    <property type="entry name" value="SERINE/ARGININE-RICH SPLICING FACTOR"/>
    <property type="match status" value="1"/>
</dbReference>
<dbReference type="InterPro" id="IPR035979">
    <property type="entry name" value="RBD_domain_sf"/>
</dbReference>
<dbReference type="InterPro" id="IPR034825">
    <property type="entry name" value="CID8-like_RRM2"/>
</dbReference>
<organism evidence="3 4">
    <name type="scientific">Brassica cretica</name>
    <name type="common">Mustard</name>
    <dbReference type="NCBI Taxonomy" id="69181"/>
    <lineage>
        <taxon>Eukaryota</taxon>
        <taxon>Viridiplantae</taxon>
        <taxon>Streptophyta</taxon>
        <taxon>Embryophyta</taxon>
        <taxon>Tracheophyta</taxon>
        <taxon>Spermatophyta</taxon>
        <taxon>Magnoliopsida</taxon>
        <taxon>eudicotyledons</taxon>
        <taxon>Gunneridae</taxon>
        <taxon>Pentapetalae</taxon>
        <taxon>rosids</taxon>
        <taxon>malvids</taxon>
        <taxon>Brassicales</taxon>
        <taxon>Brassicaceae</taxon>
        <taxon>Brassiceae</taxon>
        <taxon>Brassica</taxon>
    </lineage>
</organism>
<dbReference type="Pfam" id="PF00076">
    <property type="entry name" value="RRM_1"/>
    <property type="match status" value="2"/>
</dbReference>
<reference evidence="3" key="1">
    <citation type="submission" date="2019-12" db="EMBL/GenBank/DDBJ databases">
        <title>Genome sequencing and annotation of Brassica cretica.</title>
        <authorList>
            <person name="Studholme D.J."/>
            <person name="Sarris P.F."/>
        </authorList>
    </citation>
    <scope>NUCLEOTIDE SEQUENCE</scope>
    <source>
        <strain evidence="3">PFS-001/15</strain>
        <tissue evidence="3">Leaf</tissue>
    </source>
</reference>
<name>A0A8S9H9E8_BRACR</name>
<protein>
    <recommendedName>
        <fullName evidence="2">RRM domain-containing protein</fullName>
    </recommendedName>
</protein>
<dbReference type="SUPFAM" id="SSF54928">
    <property type="entry name" value="RNA-binding domain, RBD"/>
    <property type="match status" value="2"/>
</dbReference>
<gene>
    <name evidence="3" type="ORF">F2Q68_00036791</name>
</gene>
<dbReference type="CDD" id="cd12460">
    <property type="entry name" value="RRM2_CID8_like"/>
    <property type="match status" value="1"/>
</dbReference>
<dbReference type="PANTHER" id="PTHR32343:SF22">
    <property type="entry name" value="LD29830P"/>
    <property type="match status" value="1"/>
</dbReference>
<dbReference type="GO" id="GO:0003723">
    <property type="term" value="F:RNA binding"/>
    <property type="evidence" value="ECO:0007669"/>
    <property type="project" value="UniProtKB-UniRule"/>
</dbReference>
<sequence>MILCFFKSEEEREKCVKTVYCTNIDKEVTQRELKDFFRTACGEIQHLRLLGDYHHQTRIAFIEFTLAESAISALNCTGVVLGGLRVRVSPSKTPVTQRELKDFFRTACGEIQHLRLLGDYHHQTRIAFIEFTLAESAISALNCTGVVLGGLRVRINSAC</sequence>
<evidence type="ECO:0000313" key="4">
    <source>
        <dbReference type="Proteomes" id="UP000712281"/>
    </source>
</evidence>
<dbReference type="SMART" id="SM00360">
    <property type="entry name" value="RRM"/>
    <property type="match status" value="2"/>
</dbReference>
<dbReference type="InterPro" id="IPR012677">
    <property type="entry name" value="Nucleotide-bd_a/b_plait_sf"/>
</dbReference>
<accession>A0A8S9H9E8</accession>
<evidence type="ECO:0000259" key="2">
    <source>
        <dbReference type="PROSITE" id="PS50102"/>
    </source>
</evidence>
<feature type="domain" description="RRM" evidence="2">
    <location>
        <begin position="17"/>
        <end position="93"/>
    </location>
</feature>
<feature type="domain" description="RRM" evidence="2">
    <location>
        <begin position="77"/>
        <end position="159"/>
    </location>
</feature>
<dbReference type="Proteomes" id="UP000712281">
    <property type="component" value="Unassembled WGS sequence"/>
</dbReference>
<dbReference type="EMBL" id="QGKW02001988">
    <property type="protein sequence ID" value="KAF2552872.1"/>
    <property type="molecule type" value="Genomic_DNA"/>
</dbReference>
<comment type="caution">
    <text evidence="3">The sequence shown here is derived from an EMBL/GenBank/DDBJ whole genome shotgun (WGS) entry which is preliminary data.</text>
</comment>
<dbReference type="FunFam" id="3.30.70.330:FF:000665">
    <property type="entry name" value="Polyadenylate-binding protein-interacting protein 10"/>
    <property type="match status" value="1"/>
</dbReference>
<dbReference type="InterPro" id="IPR000504">
    <property type="entry name" value="RRM_dom"/>
</dbReference>
<proteinExistence type="predicted"/>
<dbReference type="PROSITE" id="PS50102">
    <property type="entry name" value="RRM"/>
    <property type="match status" value="2"/>
</dbReference>
<dbReference type="AlphaFoldDB" id="A0A8S9H9E8"/>
<evidence type="ECO:0000313" key="3">
    <source>
        <dbReference type="EMBL" id="KAF2552872.1"/>
    </source>
</evidence>
<evidence type="ECO:0000256" key="1">
    <source>
        <dbReference type="PROSITE-ProRule" id="PRU00176"/>
    </source>
</evidence>